<dbReference type="WBParaSite" id="Hba_03535">
    <property type="protein sequence ID" value="Hba_03535"/>
    <property type="gene ID" value="Hba_03535"/>
</dbReference>
<dbReference type="GO" id="GO:0005548">
    <property type="term" value="F:phospholipid transporter activity"/>
    <property type="evidence" value="ECO:0007669"/>
    <property type="project" value="InterPro"/>
</dbReference>
<dbReference type="InterPro" id="IPR039988">
    <property type="entry name" value="MTTP"/>
</dbReference>
<evidence type="ECO:0000313" key="1">
    <source>
        <dbReference type="Proteomes" id="UP000095283"/>
    </source>
</evidence>
<dbReference type="GO" id="GO:0016323">
    <property type="term" value="C:basolateral plasma membrane"/>
    <property type="evidence" value="ECO:0007669"/>
    <property type="project" value="TreeGrafter"/>
</dbReference>
<name>A0A1I7WEY7_HETBA</name>
<dbReference type="PANTHER" id="PTHR13024:SF0">
    <property type="entry name" value="MICROSOMAL TRIACYLGLYCEROL TRANSFER PROTEIN"/>
    <property type="match status" value="1"/>
</dbReference>
<dbReference type="AlphaFoldDB" id="A0A1I7WEY7"/>
<dbReference type="GO" id="GO:0005783">
    <property type="term" value="C:endoplasmic reticulum"/>
    <property type="evidence" value="ECO:0007669"/>
    <property type="project" value="TreeGrafter"/>
</dbReference>
<organism evidence="1 2">
    <name type="scientific">Heterorhabditis bacteriophora</name>
    <name type="common">Entomopathogenic nematode worm</name>
    <dbReference type="NCBI Taxonomy" id="37862"/>
    <lineage>
        <taxon>Eukaryota</taxon>
        <taxon>Metazoa</taxon>
        <taxon>Ecdysozoa</taxon>
        <taxon>Nematoda</taxon>
        <taxon>Chromadorea</taxon>
        <taxon>Rhabditida</taxon>
        <taxon>Rhabditina</taxon>
        <taxon>Rhabditomorpha</taxon>
        <taxon>Strongyloidea</taxon>
        <taxon>Heterorhabditidae</taxon>
        <taxon>Heterorhabditis</taxon>
    </lineage>
</organism>
<dbReference type="Proteomes" id="UP000095283">
    <property type="component" value="Unplaced"/>
</dbReference>
<accession>A0A1I7WEY7</accession>
<reference evidence="2" key="1">
    <citation type="submission" date="2016-11" db="UniProtKB">
        <authorList>
            <consortium name="WormBaseParasite"/>
        </authorList>
    </citation>
    <scope>IDENTIFICATION</scope>
</reference>
<dbReference type="GO" id="GO:0042157">
    <property type="term" value="P:lipoprotein metabolic process"/>
    <property type="evidence" value="ECO:0007669"/>
    <property type="project" value="TreeGrafter"/>
</dbReference>
<proteinExistence type="predicted"/>
<protein>
    <submittedName>
        <fullName evidence="2">Vitellogenin domain-containing protein</fullName>
    </submittedName>
</protein>
<keyword evidence="1" id="KW-1185">Reference proteome</keyword>
<sequence>MKIDADIVVIDAIEALSLRIPLDSKWGFQLESRTHIEITNRTVHYVNRHCTVDLSVAQCAQQNFKATRVGHKLFENVVIGSRDVQNKLASVIEKYRVHLLDMGDSHLCEKHSSMFATIIQEAHRATEDEWRYLIRNPDNEAILISFIYIFNFKKHIYIYNTYSFTAKYCRSKLCHCYFSPVIANVLGSMGSSSSLQVAREILFVEGPEFIDQYLFGAAHAISHDEKWHKKMMYWLADSQSHPALYWRIANTIATILMRRCESSPSNWNSCNNNKEKIVSKFITDVSNCSNNECHKNALEIFINIPITATYQYARRFVCSSSPRELQMAALYVIKATSNKLYDSQLVKSLINVFRNVCPVPTTTGESQLAVDILLRCILDQQNVATMLLRSESLHPDNHEKWQYFYKAVAASAVEDELVSYLNYITSPSTFIIYFQLQKEELWSRMRKFKVFRPNYAQRSLIASSTSHWREIEETSNYKLNSISSMEFSSGIFKRSEFSTRMKKGKKEDEIFALTIFTEGLDSYLTESEVVQVDPYATIRLSLFGHALPTTTLFTGNSELMAAVWNSNGQTIKGFEV</sequence>
<evidence type="ECO:0000313" key="2">
    <source>
        <dbReference type="WBParaSite" id="Hba_03535"/>
    </source>
</evidence>
<dbReference type="PANTHER" id="PTHR13024">
    <property type="entry name" value="MICROSOMAL TRIGLYCERIDE TRANSFER PROTEIN, LARGE SUBUNIT"/>
    <property type="match status" value="1"/>
</dbReference>
<dbReference type="GO" id="GO:0005794">
    <property type="term" value="C:Golgi apparatus"/>
    <property type="evidence" value="ECO:0007669"/>
    <property type="project" value="TreeGrafter"/>
</dbReference>